<evidence type="ECO:0000256" key="5">
    <source>
        <dbReference type="ARBA" id="ARBA00023136"/>
    </source>
</evidence>
<name>A0A401HBQ8_AERPX</name>
<evidence type="ECO:0000256" key="3">
    <source>
        <dbReference type="ARBA" id="ARBA00022692"/>
    </source>
</evidence>
<keyword evidence="3 6" id="KW-0812">Transmembrane</keyword>
<dbReference type="Proteomes" id="UP000291213">
    <property type="component" value="Unassembled WGS sequence"/>
</dbReference>
<keyword evidence="2" id="KW-1003">Cell membrane</keyword>
<dbReference type="InterPro" id="IPR051605">
    <property type="entry name" value="CstA"/>
</dbReference>
<dbReference type="InterPro" id="IPR003706">
    <property type="entry name" value="CstA_N"/>
</dbReference>
<sequence length="68" mass="7647">AIAMAYGWLLPLVWVLFGNVFMGAVHDYLSLMASMRYGGISIVSVGENLMGRKARYLFLIYVLFTLIL</sequence>
<dbReference type="EMBL" id="BDMD01000138">
    <property type="protein sequence ID" value="GBF09857.1"/>
    <property type="molecule type" value="Genomic_DNA"/>
</dbReference>
<feature type="non-terminal residue" evidence="8">
    <location>
        <position position="1"/>
    </location>
</feature>
<dbReference type="GO" id="GO:0009267">
    <property type="term" value="P:cellular response to starvation"/>
    <property type="evidence" value="ECO:0007669"/>
    <property type="project" value="InterPro"/>
</dbReference>
<evidence type="ECO:0000256" key="2">
    <source>
        <dbReference type="ARBA" id="ARBA00022475"/>
    </source>
</evidence>
<evidence type="ECO:0000313" key="8">
    <source>
        <dbReference type="EMBL" id="GBF09857.1"/>
    </source>
</evidence>
<organism evidence="8 9">
    <name type="scientific">Aeropyrum pernix</name>
    <dbReference type="NCBI Taxonomy" id="56636"/>
    <lineage>
        <taxon>Archaea</taxon>
        <taxon>Thermoproteota</taxon>
        <taxon>Thermoprotei</taxon>
        <taxon>Desulfurococcales</taxon>
        <taxon>Desulfurococcaceae</taxon>
        <taxon>Aeropyrum</taxon>
    </lineage>
</organism>
<protein>
    <submittedName>
        <fullName evidence="8">Carbon starvation protein A</fullName>
    </submittedName>
</protein>
<feature type="domain" description="CstA N-terminal" evidence="7">
    <location>
        <begin position="2"/>
        <end position="68"/>
    </location>
</feature>
<dbReference type="AlphaFoldDB" id="A0A401HBQ8"/>
<proteinExistence type="predicted"/>
<accession>A0A401HBQ8</accession>
<keyword evidence="5 6" id="KW-0472">Membrane</keyword>
<dbReference type="PANTHER" id="PTHR30252:SF0">
    <property type="entry name" value="PEPTIDE TRANSPORTER CSTA"/>
    <property type="match status" value="1"/>
</dbReference>
<evidence type="ECO:0000256" key="4">
    <source>
        <dbReference type="ARBA" id="ARBA00022989"/>
    </source>
</evidence>
<keyword evidence="4 6" id="KW-1133">Transmembrane helix</keyword>
<feature type="transmembrane region" description="Helical" evidence="6">
    <location>
        <begin position="6"/>
        <end position="29"/>
    </location>
</feature>
<reference evidence="8 9" key="1">
    <citation type="submission" date="2017-02" db="EMBL/GenBank/DDBJ databases">
        <title>isolation and characterization of a novel temperate virus Aeropyrum globular virus 1 infecting hyperthermophilic archaeon Aeropyrum.</title>
        <authorList>
            <person name="Yumiya M."/>
            <person name="Yoshida T."/>
            <person name="Sako Y."/>
        </authorList>
    </citation>
    <scope>NUCLEOTIDE SEQUENCE [LARGE SCALE GENOMIC DNA]</scope>
    <source>
        <strain evidence="8 9">YK1-12-2013</strain>
    </source>
</reference>
<comment type="subcellular location">
    <subcellularLocation>
        <location evidence="1">Cell membrane</location>
        <topology evidence="1">Multi-pass membrane protein</topology>
    </subcellularLocation>
</comment>
<evidence type="ECO:0000259" key="7">
    <source>
        <dbReference type="Pfam" id="PF02554"/>
    </source>
</evidence>
<evidence type="ECO:0000313" key="9">
    <source>
        <dbReference type="Proteomes" id="UP000291213"/>
    </source>
</evidence>
<evidence type="ECO:0000256" key="1">
    <source>
        <dbReference type="ARBA" id="ARBA00004651"/>
    </source>
</evidence>
<dbReference type="RefSeq" id="WP_279387247.1">
    <property type="nucleotide sequence ID" value="NZ_BDMD01000138.1"/>
</dbReference>
<dbReference type="Pfam" id="PF02554">
    <property type="entry name" value="CstA"/>
    <property type="match status" value="1"/>
</dbReference>
<comment type="caution">
    <text evidence="8">The sequence shown here is derived from an EMBL/GenBank/DDBJ whole genome shotgun (WGS) entry which is preliminary data.</text>
</comment>
<gene>
    <name evidence="8" type="ORF">apy_15820</name>
</gene>
<dbReference type="PANTHER" id="PTHR30252">
    <property type="entry name" value="INNER MEMBRANE PEPTIDE TRANSPORTER"/>
    <property type="match status" value="1"/>
</dbReference>
<evidence type="ECO:0000256" key="6">
    <source>
        <dbReference type="SAM" id="Phobius"/>
    </source>
</evidence>
<dbReference type="GO" id="GO:0005886">
    <property type="term" value="C:plasma membrane"/>
    <property type="evidence" value="ECO:0007669"/>
    <property type="project" value="UniProtKB-SubCell"/>
</dbReference>
<feature type="non-terminal residue" evidence="8">
    <location>
        <position position="68"/>
    </location>
</feature>